<name>A0A4U1BTD6_9GAMM</name>
<accession>A0A4U1BTD6</accession>
<evidence type="ECO:0000313" key="1">
    <source>
        <dbReference type="EMBL" id="TKB58600.1"/>
    </source>
</evidence>
<dbReference type="EMBL" id="SWCJ01000001">
    <property type="protein sequence ID" value="TKB58600.1"/>
    <property type="molecule type" value="Genomic_DNA"/>
</dbReference>
<proteinExistence type="predicted"/>
<organism evidence="1 2">
    <name type="scientific">Ferrimonas aestuarii</name>
    <dbReference type="NCBI Taxonomy" id="2569539"/>
    <lineage>
        <taxon>Bacteria</taxon>
        <taxon>Pseudomonadati</taxon>
        <taxon>Pseudomonadota</taxon>
        <taxon>Gammaproteobacteria</taxon>
        <taxon>Alteromonadales</taxon>
        <taxon>Ferrimonadaceae</taxon>
        <taxon>Ferrimonas</taxon>
    </lineage>
</organism>
<dbReference type="OrthoDB" id="5897551at2"/>
<gene>
    <name evidence="1" type="ORF">FCL42_02300</name>
</gene>
<evidence type="ECO:0008006" key="3">
    <source>
        <dbReference type="Google" id="ProtNLM"/>
    </source>
</evidence>
<comment type="caution">
    <text evidence="1">The sequence shown here is derived from an EMBL/GenBank/DDBJ whole genome shotgun (WGS) entry which is preliminary data.</text>
</comment>
<reference evidence="1 2" key="1">
    <citation type="submission" date="2019-04" db="EMBL/GenBank/DDBJ databases">
        <authorList>
            <person name="Hwang J.C."/>
        </authorList>
    </citation>
    <scope>NUCLEOTIDE SEQUENCE [LARGE SCALE GENOMIC DNA]</scope>
    <source>
        <strain evidence="1 2">IMCC35002</strain>
    </source>
</reference>
<sequence length="158" mass="18480">MKTYLSLLPLLLIGCTDVSPRAIGYIGFVDHRPWAIPFNDCIAYSLETAEPYRWFDRRLPSVSCYFFTTKPSFGLIKVYDSPTVDANYETIGRFQEFSVSESGWGSFPWVYERANSDWYRVAEGWLHLSEADRGVVRFYSGEQDSEAKRRHDEYYQNH</sequence>
<keyword evidence="2" id="KW-1185">Reference proteome</keyword>
<evidence type="ECO:0000313" key="2">
    <source>
        <dbReference type="Proteomes" id="UP000305675"/>
    </source>
</evidence>
<protein>
    <recommendedName>
        <fullName evidence="3">Lipoprotein</fullName>
    </recommendedName>
</protein>
<dbReference type="PROSITE" id="PS51257">
    <property type="entry name" value="PROKAR_LIPOPROTEIN"/>
    <property type="match status" value="1"/>
</dbReference>
<dbReference type="AlphaFoldDB" id="A0A4U1BTD6"/>
<dbReference type="Proteomes" id="UP000305675">
    <property type="component" value="Unassembled WGS sequence"/>
</dbReference>
<dbReference type="RefSeq" id="WP_136861748.1">
    <property type="nucleotide sequence ID" value="NZ_SWCJ01000001.1"/>
</dbReference>